<accession>R4U3V0</accession>
<dbReference type="AlphaFoldDB" id="R4U3V0"/>
<dbReference type="PANTHER" id="PTHR44196">
    <property type="entry name" value="DEHYDROGENASE/REDUCTASE SDR FAMILY MEMBER 7B"/>
    <property type="match status" value="1"/>
</dbReference>
<dbReference type="PANTHER" id="PTHR44196:SF1">
    <property type="entry name" value="DEHYDROGENASE_REDUCTASE SDR FAMILY MEMBER 7B"/>
    <property type="match status" value="1"/>
</dbReference>
<keyword evidence="4" id="KW-1185">Reference proteome</keyword>
<dbReference type="Proteomes" id="UP000013963">
    <property type="component" value="Chromosome"/>
</dbReference>
<dbReference type="eggNOG" id="COG0300">
    <property type="taxonomic scope" value="Bacteria"/>
</dbReference>
<dbReference type="OrthoDB" id="9808814at2"/>
<dbReference type="CDD" id="cd05233">
    <property type="entry name" value="SDR_c"/>
    <property type="match status" value="1"/>
</dbReference>
<dbReference type="RefSeq" id="WP_016340748.1">
    <property type="nucleotide sequence ID" value="NC_021284.1"/>
</dbReference>
<dbReference type="KEGG" id="ssyr:SSYRP_v1c05100"/>
<name>R4U3V0_9MOLU</name>
<dbReference type="Gene3D" id="3.40.50.720">
    <property type="entry name" value="NAD(P)-binding Rossmann-like Domain"/>
    <property type="match status" value="1"/>
</dbReference>
<dbReference type="InterPro" id="IPR036291">
    <property type="entry name" value="NAD(P)-bd_dom_sf"/>
</dbReference>
<proteinExistence type="inferred from homology"/>
<dbReference type="GO" id="GO:0016491">
    <property type="term" value="F:oxidoreductase activity"/>
    <property type="evidence" value="ECO:0007669"/>
    <property type="project" value="UniProtKB-KW"/>
</dbReference>
<dbReference type="SUPFAM" id="SSF51735">
    <property type="entry name" value="NAD(P)-binding Rossmann-fold domains"/>
    <property type="match status" value="1"/>
</dbReference>
<keyword evidence="2" id="KW-0560">Oxidoreductase</keyword>
<evidence type="ECO:0000313" key="3">
    <source>
        <dbReference type="EMBL" id="AGM26102.1"/>
    </source>
</evidence>
<dbReference type="PIRSF" id="PIRSF000126">
    <property type="entry name" value="11-beta-HSD1"/>
    <property type="match status" value="1"/>
</dbReference>
<evidence type="ECO:0000256" key="1">
    <source>
        <dbReference type="ARBA" id="ARBA00006484"/>
    </source>
</evidence>
<reference evidence="3 4" key="1">
    <citation type="journal article" date="2013" name="Genome Biol. Evol.">
        <title>Complete genomes of two dipteran-associated spiroplasmas provided insights into the origin, dynamics, and impacts of viral invasion in spiroplasma.</title>
        <authorList>
            <person name="Ku C."/>
            <person name="Lo W.S."/>
            <person name="Chen L.L."/>
            <person name="Kuo C.H."/>
        </authorList>
    </citation>
    <scope>NUCLEOTIDE SEQUENCE [LARGE SCALE GENOMIC DNA]</scope>
    <source>
        <strain evidence="3">EA-1</strain>
    </source>
</reference>
<dbReference type="PRINTS" id="PR00081">
    <property type="entry name" value="GDHRDH"/>
</dbReference>
<dbReference type="HOGENOM" id="CLU_010194_2_1_14"/>
<sequence length="268" mass="30268">MAKQKIANQWAIVTGASKGLGYAYCQELFEKGYHVIAVARNCESVEELAKKYPNQKVKLLNLDLSKIANVYQLAQETKNENVTCLINNAGYGVWGYFKDSDLEQELNMIDLDIKALHILTKLFVQRFSENGVGRVINVGSLAAFTPGPVFASYYAAKAYVWSLGVAVNTELKKTKSPVRVITVCPGPLKTDFWNRSSNQSDANYHSTVKVMSTQKYAHKSLNKALKVKKKNYLITGTTNKFVKKLTKYVPQSWVLTSVYNYQRKRKEK</sequence>
<dbReference type="GO" id="GO:0016020">
    <property type="term" value="C:membrane"/>
    <property type="evidence" value="ECO:0007669"/>
    <property type="project" value="TreeGrafter"/>
</dbReference>
<comment type="similarity">
    <text evidence="1">Belongs to the short-chain dehydrogenases/reductases (SDR) family.</text>
</comment>
<dbReference type="InterPro" id="IPR002347">
    <property type="entry name" value="SDR_fam"/>
</dbReference>
<dbReference type="STRING" id="1276229.SSYRP_v1c05100"/>
<dbReference type="PATRIC" id="fig|1276229.3.peg.505"/>
<gene>
    <name evidence="3" type="ORF">SSYRP_v1c05100</name>
</gene>
<evidence type="ECO:0000313" key="4">
    <source>
        <dbReference type="Proteomes" id="UP000013963"/>
    </source>
</evidence>
<dbReference type="EMBL" id="CP005078">
    <property type="protein sequence ID" value="AGM26102.1"/>
    <property type="molecule type" value="Genomic_DNA"/>
</dbReference>
<dbReference type="Pfam" id="PF00106">
    <property type="entry name" value="adh_short"/>
    <property type="match status" value="1"/>
</dbReference>
<organism evidence="3 4">
    <name type="scientific">Spiroplasma syrphidicola EA-1</name>
    <dbReference type="NCBI Taxonomy" id="1276229"/>
    <lineage>
        <taxon>Bacteria</taxon>
        <taxon>Bacillati</taxon>
        <taxon>Mycoplasmatota</taxon>
        <taxon>Mollicutes</taxon>
        <taxon>Entomoplasmatales</taxon>
        <taxon>Spiroplasmataceae</taxon>
        <taxon>Spiroplasma</taxon>
    </lineage>
</organism>
<evidence type="ECO:0000256" key="2">
    <source>
        <dbReference type="ARBA" id="ARBA00023002"/>
    </source>
</evidence>
<protein>
    <submittedName>
        <fullName evidence="3">Short-chain dehydrogenase/reductase SDR</fullName>
    </submittedName>
</protein>